<dbReference type="AlphaFoldDB" id="A0A392UVW2"/>
<comment type="caution">
    <text evidence="1">The sequence shown here is derived from an EMBL/GenBank/DDBJ whole genome shotgun (WGS) entry which is preliminary data.</text>
</comment>
<keyword evidence="2" id="KW-1185">Reference proteome</keyword>
<dbReference type="Proteomes" id="UP000265520">
    <property type="component" value="Unassembled WGS sequence"/>
</dbReference>
<organism evidence="1 2">
    <name type="scientific">Trifolium medium</name>
    <dbReference type="NCBI Taxonomy" id="97028"/>
    <lineage>
        <taxon>Eukaryota</taxon>
        <taxon>Viridiplantae</taxon>
        <taxon>Streptophyta</taxon>
        <taxon>Embryophyta</taxon>
        <taxon>Tracheophyta</taxon>
        <taxon>Spermatophyta</taxon>
        <taxon>Magnoliopsida</taxon>
        <taxon>eudicotyledons</taxon>
        <taxon>Gunneridae</taxon>
        <taxon>Pentapetalae</taxon>
        <taxon>rosids</taxon>
        <taxon>fabids</taxon>
        <taxon>Fabales</taxon>
        <taxon>Fabaceae</taxon>
        <taxon>Papilionoideae</taxon>
        <taxon>50 kb inversion clade</taxon>
        <taxon>NPAAA clade</taxon>
        <taxon>Hologalegina</taxon>
        <taxon>IRL clade</taxon>
        <taxon>Trifolieae</taxon>
        <taxon>Trifolium</taxon>
    </lineage>
</organism>
<dbReference type="EMBL" id="LXQA010988751">
    <property type="protein sequence ID" value="MCI80138.1"/>
    <property type="molecule type" value="Genomic_DNA"/>
</dbReference>
<name>A0A392UVW2_9FABA</name>
<protein>
    <submittedName>
        <fullName evidence="1">Uncharacterized protein</fullName>
    </submittedName>
</protein>
<feature type="non-terminal residue" evidence="1">
    <location>
        <position position="67"/>
    </location>
</feature>
<proteinExistence type="predicted"/>
<sequence>MKLRNAPLILTACVTRGPLLRGAQMQEAPQLSFPFVGATRHPCLRDTQMTEETPNMYHIMAQRADSP</sequence>
<evidence type="ECO:0000313" key="1">
    <source>
        <dbReference type="EMBL" id="MCI80138.1"/>
    </source>
</evidence>
<accession>A0A392UVW2</accession>
<evidence type="ECO:0000313" key="2">
    <source>
        <dbReference type="Proteomes" id="UP000265520"/>
    </source>
</evidence>
<reference evidence="1 2" key="1">
    <citation type="journal article" date="2018" name="Front. Plant Sci.">
        <title>Red Clover (Trifolium pratense) and Zigzag Clover (T. medium) - A Picture of Genomic Similarities and Differences.</title>
        <authorList>
            <person name="Dluhosova J."/>
            <person name="Istvanek J."/>
            <person name="Nedelnik J."/>
            <person name="Repkova J."/>
        </authorList>
    </citation>
    <scope>NUCLEOTIDE SEQUENCE [LARGE SCALE GENOMIC DNA]</scope>
    <source>
        <strain evidence="2">cv. 10/8</strain>
        <tissue evidence="1">Leaf</tissue>
    </source>
</reference>